<sequence length="193" mass="20599">MVRGLGYRCVKTSFVVPDDLDPLQRHPKAAGPGQPIRMHSPACLGCGEAAPRGLHLVVRAATDDEFAVETVMPVEQWMEGGPGVIHGGVLSTAFDEVMSVAPLLVGPSAVTVHLETDFIAPITVGTTLHLRARLLGRQRRKLYVEASAHLGDPDALVAVGHSIFVTVDAKAHFADHVENSAIGDEHKARLSRP</sequence>
<dbReference type="Proteomes" id="UP000466307">
    <property type="component" value="Unassembled WGS sequence"/>
</dbReference>
<dbReference type="EMBL" id="JAADZU010000027">
    <property type="protein sequence ID" value="NDK89955.1"/>
    <property type="molecule type" value="Genomic_DNA"/>
</dbReference>
<dbReference type="RefSeq" id="WP_053777008.1">
    <property type="nucleotide sequence ID" value="NZ_JAADZU010000027.1"/>
</dbReference>
<evidence type="ECO:0000313" key="3">
    <source>
        <dbReference type="Proteomes" id="UP000466307"/>
    </source>
</evidence>
<reference evidence="2 3" key="1">
    <citation type="submission" date="2020-01" db="EMBL/GenBank/DDBJ databases">
        <title>Investigation of new actinobacteria for the biodesulphurisation of diesel fuel.</title>
        <authorList>
            <person name="Athi Narayanan S.M."/>
        </authorList>
    </citation>
    <scope>NUCLEOTIDE SEQUENCE [LARGE SCALE GENOMIC DNA]</scope>
    <source>
        <strain evidence="2 3">213E</strain>
    </source>
</reference>
<proteinExistence type="predicted"/>
<dbReference type="InterPro" id="IPR029069">
    <property type="entry name" value="HotDog_dom_sf"/>
</dbReference>
<dbReference type="Gene3D" id="3.10.129.10">
    <property type="entry name" value="Hotdog Thioesterase"/>
    <property type="match status" value="1"/>
</dbReference>
<dbReference type="SUPFAM" id="SSF54637">
    <property type="entry name" value="Thioesterase/thiol ester dehydrase-isomerase"/>
    <property type="match status" value="1"/>
</dbReference>
<feature type="domain" description="Thioesterase" evidence="1">
    <location>
        <begin position="83"/>
        <end position="153"/>
    </location>
</feature>
<dbReference type="Pfam" id="PF03061">
    <property type="entry name" value="4HBT"/>
    <property type="match status" value="1"/>
</dbReference>
<dbReference type="InterPro" id="IPR052061">
    <property type="entry name" value="PTE-AB_protein"/>
</dbReference>
<evidence type="ECO:0000313" key="2">
    <source>
        <dbReference type="EMBL" id="NDK89955.1"/>
    </source>
</evidence>
<dbReference type="PANTHER" id="PTHR47260">
    <property type="entry name" value="UPF0644 PROTEIN PB2B4.06"/>
    <property type="match status" value="1"/>
</dbReference>
<dbReference type="CDD" id="cd03443">
    <property type="entry name" value="PaaI_thioesterase"/>
    <property type="match status" value="1"/>
</dbReference>
<keyword evidence="3" id="KW-1185">Reference proteome</keyword>
<organism evidence="2 3">
    <name type="scientific">Gordonia desulfuricans</name>
    <dbReference type="NCBI Taxonomy" id="89051"/>
    <lineage>
        <taxon>Bacteria</taxon>
        <taxon>Bacillati</taxon>
        <taxon>Actinomycetota</taxon>
        <taxon>Actinomycetes</taxon>
        <taxon>Mycobacteriales</taxon>
        <taxon>Gordoniaceae</taxon>
        <taxon>Gordonia</taxon>
    </lineage>
</organism>
<dbReference type="PANTHER" id="PTHR47260:SF3">
    <property type="entry name" value="THIOESTERASE FAMILY PROTEIN (AFU_ORTHOLOGUE AFUA_7G03960)"/>
    <property type="match status" value="1"/>
</dbReference>
<dbReference type="AlphaFoldDB" id="A0A7K3LNY4"/>
<comment type="caution">
    <text evidence="2">The sequence shown here is derived from an EMBL/GenBank/DDBJ whole genome shotgun (WGS) entry which is preliminary data.</text>
</comment>
<dbReference type="InterPro" id="IPR006683">
    <property type="entry name" value="Thioestr_dom"/>
</dbReference>
<protein>
    <submittedName>
        <fullName evidence="2">PaaI family thioesterase</fullName>
    </submittedName>
</protein>
<name>A0A7K3LNY4_9ACTN</name>
<gene>
    <name evidence="2" type="ORF">GYA93_10235</name>
</gene>
<evidence type="ECO:0000259" key="1">
    <source>
        <dbReference type="Pfam" id="PF03061"/>
    </source>
</evidence>
<accession>A0A7K3LNY4</accession>